<dbReference type="EMBL" id="BAABIM010000004">
    <property type="protein sequence ID" value="GAA4693688.1"/>
    <property type="molecule type" value="Genomic_DNA"/>
</dbReference>
<dbReference type="Proteomes" id="UP001500621">
    <property type="component" value="Unassembled WGS sequence"/>
</dbReference>
<dbReference type="SUPFAM" id="SSF56112">
    <property type="entry name" value="Protein kinase-like (PK-like)"/>
    <property type="match status" value="1"/>
</dbReference>
<sequence length="319" mass="34462">MPPPPPLLSSLPHGRTARRLGWEHLPPLVRAAVAERCGAAVVDDEPLTGGFLPGFSSVLTCADGSRHLVRAASTRAQRGYAHGCQLEARTRPALPPQAPAAPLRWVLREQDWVAVGIEHVPGRTPTRPWSLEDATAVLTGLARAAEALTPAPVALELETAAEAFATWPAAWDHVRATDPDLPHLEEMAALAARFPHVCAGETLVHTDVRDDTVLLTDDGRLLLDDWHWPVRGAAWIDPVIALVGPRGDGLDADALLAACPLTAEVPRDHVDALLALLTGYYRQVADGPAVPAAPHLRAAQRWQAEVCETWLRDRRFQPS</sequence>
<evidence type="ECO:0000313" key="1">
    <source>
        <dbReference type="EMBL" id="GAA4693688.1"/>
    </source>
</evidence>
<dbReference type="InterPro" id="IPR011009">
    <property type="entry name" value="Kinase-like_dom_sf"/>
</dbReference>
<protein>
    <recommendedName>
        <fullName evidence="3">Aminoglycoside phosphotransferase domain-containing protein</fullName>
    </recommendedName>
</protein>
<accession>A0ABP8WQS9</accession>
<dbReference type="RefSeq" id="WP_345268178.1">
    <property type="nucleotide sequence ID" value="NZ_BAABIM010000004.1"/>
</dbReference>
<proteinExistence type="predicted"/>
<comment type="caution">
    <text evidence="1">The sequence shown here is derived from an EMBL/GenBank/DDBJ whole genome shotgun (WGS) entry which is preliminary data.</text>
</comment>
<reference evidence="2" key="1">
    <citation type="journal article" date="2019" name="Int. J. Syst. Evol. Microbiol.">
        <title>The Global Catalogue of Microorganisms (GCM) 10K type strain sequencing project: providing services to taxonomists for standard genome sequencing and annotation.</title>
        <authorList>
            <consortium name="The Broad Institute Genomics Platform"/>
            <consortium name="The Broad Institute Genome Sequencing Center for Infectious Disease"/>
            <person name="Wu L."/>
            <person name="Ma J."/>
        </authorList>
    </citation>
    <scope>NUCLEOTIDE SEQUENCE [LARGE SCALE GENOMIC DNA]</scope>
    <source>
        <strain evidence="2">JCM 18127</strain>
    </source>
</reference>
<gene>
    <name evidence="1" type="ORF">GCM10023226_34480</name>
</gene>
<organism evidence="1 2">
    <name type="scientific">Nocardioides nanhaiensis</name>
    <dbReference type="NCBI Taxonomy" id="1476871"/>
    <lineage>
        <taxon>Bacteria</taxon>
        <taxon>Bacillati</taxon>
        <taxon>Actinomycetota</taxon>
        <taxon>Actinomycetes</taxon>
        <taxon>Propionibacteriales</taxon>
        <taxon>Nocardioidaceae</taxon>
        <taxon>Nocardioides</taxon>
    </lineage>
</organism>
<keyword evidence="2" id="KW-1185">Reference proteome</keyword>
<evidence type="ECO:0000313" key="2">
    <source>
        <dbReference type="Proteomes" id="UP001500621"/>
    </source>
</evidence>
<evidence type="ECO:0008006" key="3">
    <source>
        <dbReference type="Google" id="ProtNLM"/>
    </source>
</evidence>
<name>A0ABP8WQS9_9ACTN</name>